<gene>
    <name evidence="4" type="ORF">ECRASSUSDP1_LOCUS6711</name>
</gene>
<name>A0AAD1UCE0_EUPCR</name>
<evidence type="ECO:0000256" key="3">
    <source>
        <dbReference type="SAM" id="SignalP"/>
    </source>
</evidence>
<dbReference type="EMBL" id="CAMPGE010006514">
    <property type="protein sequence ID" value="CAI2365367.1"/>
    <property type="molecule type" value="Genomic_DNA"/>
</dbReference>
<keyword evidence="2" id="KW-1133">Transmembrane helix</keyword>
<sequence length="367" mass="40738">MKLLLIIVTIFYAKAFGDLPGRKLGTSSPETCRSCINSSSTRWCTSTGVYKTFGDCCNSYDYTGYCYGGSSFVCSNSTKIDSKGALILCPYDIYDCSIKSLYLGAIGNIYKLNNSHISSNSVCSYRLYTANSNVKSVEIKLVNLTGANITIFTNPSGKESYTYNAKMSAGSSRRVSLNEDYDVYVLVEPYISYNSFNITLEPSEYTDKKNKVWIIVGTSFGICCFCFGCILAICICCKKGCCCCKNNHRIHHVNPEGHRFADHPGNLTQPPPRRGQNNGFQLVHEEPPMSISHQNFSPNDMATTQPMPTTQNATPNQTKTGKQPKWKCQSCGHIYTKADHSDTTPNNPPNNEALNIQADEEEKHEKK</sequence>
<proteinExistence type="predicted"/>
<accession>A0AAD1UCE0</accession>
<feature type="transmembrane region" description="Helical" evidence="2">
    <location>
        <begin position="212"/>
        <end position="237"/>
    </location>
</feature>
<feature type="compositionally biased region" description="Polar residues" evidence="1">
    <location>
        <begin position="291"/>
        <end position="321"/>
    </location>
</feature>
<reference evidence="4" key="1">
    <citation type="submission" date="2023-07" db="EMBL/GenBank/DDBJ databases">
        <authorList>
            <consortium name="AG Swart"/>
            <person name="Singh M."/>
            <person name="Singh A."/>
            <person name="Seah K."/>
            <person name="Emmerich C."/>
        </authorList>
    </citation>
    <scope>NUCLEOTIDE SEQUENCE</scope>
    <source>
        <strain evidence="4">DP1</strain>
    </source>
</reference>
<organism evidence="4 5">
    <name type="scientific">Euplotes crassus</name>
    <dbReference type="NCBI Taxonomy" id="5936"/>
    <lineage>
        <taxon>Eukaryota</taxon>
        <taxon>Sar</taxon>
        <taxon>Alveolata</taxon>
        <taxon>Ciliophora</taxon>
        <taxon>Intramacronucleata</taxon>
        <taxon>Spirotrichea</taxon>
        <taxon>Hypotrichia</taxon>
        <taxon>Euplotida</taxon>
        <taxon>Euplotidae</taxon>
        <taxon>Moneuplotes</taxon>
    </lineage>
</organism>
<evidence type="ECO:0000256" key="2">
    <source>
        <dbReference type="SAM" id="Phobius"/>
    </source>
</evidence>
<keyword evidence="2" id="KW-0812">Transmembrane</keyword>
<protein>
    <submittedName>
        <fullName evidence="4">Uncharacterized protein</fullName>
    </submittedName>
</protein>
<keyword evidence="5" id="KW-1185">Reference proteome</keyword>
<feature type="signal peptide" evidence="3">
    <location>
        <begin position="1"/>
        <end position="17"/>
    </location>
</feature>
<feature type="compositionally biased region" description="Polar residues" evidence="1">
    <location>
        <begin position="343"/>
        <end position="354"/>
    </location>
</feature>
<evidence type="ECO:0000313" key="5">
    <source>
        <dbReference type="Proteomes" id="UP001295684"/>
    </source>
</evidence>
<feature type="region of interest" description="Disordered" evidence="1">
    <location>
        <begin position="261"/>
        <end position="367"/>
    </location>
</feature>
<comment type="caution">
    <text evidence="4">The sequence shown here is derived from an EMBL/GenBank/DDBJ whole genome shotgun (WGS) entry which is preliminary data.</text>
</comment>
<keyword evidence="2" id="KW-0472">Membrane</keyword>
<feature type="chain" id="PRO_5042237239" evidence="3">
    <location>
        <begin position="18"/>
        <end position="367"/>
    </location>
</feature>
<dbReference type="AlphaFoldDB" id="A0AAD1UCE0"/>
<dbReference type="Proteomes" id="UP001295684">
    <property type="component" value="Unassembled WGS sequence"/>
</dbReference>
<evidence type="ECO:0000256" key="1">
    <source>
        <dbReference type="SAM" id="MobiDB-lite"/>
    </source>
</evidence>
<evidence type="ECO:0000313" key="4">
    <source>
        <dbReference type="EMBL" id="CAI2365367.1"/>
    </source>
</evidence>
<keyword evidence="3" id="KW-0732">Signal</keyword>